<dbReference type="PROSITE" id="PS50102">
    <property type="entry name" value="RRM"/>
    <property type="match status" value="1"/>
</dbReference>
<dbReference type="AlphaFoldDB" id="A0A2R6NXQ5"/>
<dbReference type="SUPFAM" id="SSF54928">
    <property type="entry name" value="RNA-binding domain, RBD"/>
    <property type="match status" value="1"/>
</dbReference>
<gene>
    <name evidence="5" type="ORF">PHLCEN_2v7007</name>
</gene>
<dbReference type="EMBL" id="MLYV02000694">
    <property type="protein sequence ID" value="PSR79482.1"/>
    <property type="molecule type" value="Genomic_DNA"/>
</dbReference>
<keyword evidence="6" id="KW-1185">Reference proteome</keyword>
<feature type="domain" description="RRM" evidence="4">
    <location>
        <begin position="114"/>
        <end position="187"/>
    </location>
</feature>
<feature type="region of interest" description="Disordered" evidence="3">
    <location>
        <begin position="233"/>
        <end position="274"/>
    </location>
</feature>
<organism evidence="5 6">
    <name type="scientific">Hermanssonia centrifuga</name>
    <dbReference type="NCBI Taxonomy" id="98765"/>
    <lineage>
        <taxon>Eukaryota</taxon>
        <taxon>Fungi</taxon>
        <taxon>Dikarya</taxon>
        <taxon>Basidiomycota</taxon>
        <taxon>Agaricomycotina</taxon>
        <taxon>Agaricomycetes</taxon>
        <taxon>Polyporales</taxon>
        <taxon>Meruliaceae</taxon>
        <taxon>Hermanssonia</taxon>
    </lineage>
</organism>
<protein>
    <recommendedName>
        <fullName evidence="4">RRM domain-containing protein</fullName>
    </recommendedName>
</protein>
<comment type="caution">
    <text evidence="5">The sequence shown here is derived from an EMBL/GenBank/DDBJ whole genome shotgun (WGS) entry which is preliminary data.</text>
</comment>
<evidence type="ECO:0000259" key="4">
    <source>
        <dbReference type="PROSITE" id="PS50102"/>
    </source>
</evidence>
<sequence>MASLLDRISAPGSINTVGPVRNKGNRAGTTSPYVRQRLAILRPSKSLPQPQRTPKGDINGAWQHDLFDGNKSLSARLSNAAKAPKINLSPADRALREANGEKGISIKGASSRGNVVEVSGLAEGTTSEDVEAIFKRCGAVTNHKLSRTDPVTVRLTFKFEKDAQSAVKKFDGQPADGRILSVKVVGGVNATLGGRLGVAVGDSVDVLMEETSSGSKLRSDDILAQGSRASVLIAPPGTDPSDYVQAPQRGGRGRGRGRGRGGRRGIAAGRMDID</sequence>
<dbReference type="GO" id="GO:0003729">
    <property type="term" value="F:mRNA binding"/>
    <property type="evidence" value="ECO:0007669"/>
    <property type="project" value="TreeGrafter"/>
</dbReference>
<evidence type="ECO:0000313" key="6">
    <source>
        <dbReference type="Proteomes" id="UP000186601"/>
    </source>
</evidence>
<reference evidence="5 6" key="1">
    <citation type="submission" date="2018-02" db="EMBL/GenBank/DDBJ databases">
        <title>Genome sequence of the basidiomycete white-rot fungus Phlebia centrifuga.</title>
        <authorList>
            <person name="Granchi Z."/>
            <person name="Peng M."/>
            <person name="de Vries R.P."/>
            <person name="Hilden K."/>
            <person name="Makela M.R."/>
            <person name="Grigoriev I."/>
            <person name="Riley R."/>
        </authorList>
    </citation>
    <scope>NUCLEOTIDE SEQUENCE [LARGE SCALE GENOMIC DNA]</scope>
    <source>
        <strain evidence="5 6">FBCC195</strain>
    </source>
</reference>
<keyword evidence="1 2" id="KW-0694">RNA-binding</keyword>
<dbReference type="InterPro" id="IPR000504">
    <property type="entry name" value="RRM_dom"/>
</dbReference>
<dbReference type="InterPro" id="IPR051229">
    <property type="entry name" value="ALYREF_mRNA_export"/>
</dbReference>
<dbReference type="GO" id="GO:0005634">
    <property type="term" value="C:nucleus"/>
    <property type="evidence" value="ECO:0007669"/>
    <property type="project" value="TreeGrafter"/>
</dbReference>
<dbReference type="OrthoDB" id="6159137at2759"/>
<dbReference type="PANTHER" id="PTHR19965:SF35">
    <property type="entry name" value="RNA ANNEALING PROTEIN YRA1"/>
    <property type="match status" value="1"/>
</dbReference>
<feature type="compositionally biased region" description="Basic residues" evidence="3">
    <location>
        <begin position="251"/>
        <end position="263"/>
    </location>
</feature>
<dbReference type="Proteomes" id="UP000186601">
    <property type="component" value="Unassembled WGS sequence"/>
</dbReference>
<evidence type="ECO:0000256" key="1">
    <source>
        <dbReference type="ARBA" id="ARBA00022884"/>
    </source>
</evidence>
<proteinExistence type="predicted"/>
<dbReference type="InterPro" id="IPR012677">
    <property type="entry name" value="Nucleotide-bd_a/b_plait_sf"/>
</dbReference>
<dbReference type="GO" id="GO:0006406">
    <property type="term" value="P:mRNA export from nucleus"/>
    <property type="evidence" value="ECO:0007669"/>
    <property type="project" value="TreeGrafter"/>
</dbReference>
<name>A0A2R6NXQ5_9APHY</name>
<dbReference type="Pfam" id="PF00076">
    <property type="entry name" value="RRM_1"/>
    <property type="match status" value="1"/>
</dbReference>
<dbReference type="STRING" id="98765.A0A2R6NXQ5"/>
<dbReference type="InterPro" id="IPR035979">
    <property type="entry name" value="RBD_domain_sf"/>
</dbReference>
<evidence type="ECO:0000256" key="2">
    <source>
        <dbReference type="PROSITE-ProRule" id="PRU00176"/>
    </source>
</evidence>
<feature type="region of interest" description="Disordered" evidence="3">
    <location>
        <begin position="1"/>
        <end position="31"/>
    </location>
</feature>
<accession>A0A2R6NXQ5</accession>
<dbReference type="Gene3D" id="3.30.70.330">
    <property type="match status" value="1"/>
</dbReference>
<evidence type="ECO:0000313" key="5">
    <source>
        <dbReference type="EMBL" id="PSR79482.1"/>
    </source>
</evidence>
<evidence type="ECO:0000256" key="3">
    <source>
        <dbReference type="SAM" id="MobiDB-lite"/>
    </source>
</evidence>
<dbReference type="SMART" id="SM00360">
    <property type="entry name" value="RRM"/>
    <property type="match status" value="1"/>
</dbReference>
<dbReference type="CDD" id="cd00590">
    <property type="entry name" value="RRM_SF"/>
    <property type="match status" value="1"/>
</dbReference>
<dbReference type="PANTHER" id="PTHR19965">
    <property type="entry name" value="RNA AND EXPORT FACTOR BINDING PROTEIN"/>
    <property type="match status" value="1"/>
</dbReference>